<keyword evidence="6" id="KW-0472">Membrane</keyword>
<dbReference type="GO" id="GO:0019350">
    <property type="term" value="P:teichoic acid biosynthetic process"/>
    <property type="evidence" value="ECO:0007669"/>
    <property type="project" value="UniProtKB-KW"/>
</dbReference>
<evidence type="ECO:0000313" key="7">
    <source>
        <dbReference type="EMBL" id="EFH96777.1"/>
    </source>
</evidence>
<dbReference type="Proteomes" id="UP000003455">
    <property type="component" value="Chromosome"/>
</dbReference>
<dbReference type="InterPro" id="IPR043148">
    <property type="entry name" value="TagF_C"/>
</dbReference>
<dbReference type="PANTHER" id="PTHR37316">
    <property type="entry name" value="TEICHOIC ACID GLYCEROL-PHOSPHATE PRIMASE"/>
    <property type="match status" value="1"/>
</dbReference>
<dbReference type="Gene3D" id="3.40.50.12580">
    <property type="match status" value="1"/>
</dbReference>
<comment type="caution">
    <text evidence="7">The sequence shown here is derived from an EMBL/GenBank/DDBJ whole genome shotgun (WGS) entry which is preliminary data.</text>
</comment>
<keyword evidence="5" id="KW-0777">Teichoic acid biosynthesis</keyword>
<dbReference type="EMBL" id="ACJA02000001">
    <property type="protein sequence ID" value="EFH96777.1"/>
    <property type="molecule type" value="Genomic_DNA"/>
</dbReference>
<gene>
    <name evidence="7" type="ORF">HMPREF0769_10779</name>
</gene>
<dbReference type="InterPro" id="IPR007554">
    <property type="entry name" value="Glycerophosphate_synth"/>
</dbReference>
<sequence>MEVIAMIKQINVSNMQKFESQLMKAQSEGYTHAVPYANEIMIYQSMLDAVQLYPKSIVVDYTVDGQYKNDCHYFGQSSINIADWAQNNNYYPNLIYAIQQTLDLIHYYSVETIFDLALLTLLKGDLSIDGHVVFDFKAPLATSASIWETIKTIEDFDMMSQFYLNKMAYIDHHPIPFRNLFIEDSEQLNWPDSWLYSTKFMLPKWLYKIAKQRADNKQLQNLGLYTKQPNVLKDHIVFIGDHYQYIGNSKYLFTYFVKHNPMTACYFVTDDRRGPHFISPKSEKADELINSARVVLVENDIPETLQPNGTLIQLHQGTPIMQLFLDSKEPIKNIETPFYRAKRYNRWLQFDYVIHSADDISHFYQTAFPSHQANVLAYGNPKHQYLLQKRNESTTQQQYKKSFKINDQKPVLLYAPIGLVSAQQLPLSDALFKAYHVVVQGVDETMLPEEALVAPKYLSAQDLILMSDVVITDYSNIIFDAMAIDKTVALYTPNHSQYIESQGVNEDIWRHLSKIWYTDRQLLINNLISQAIPVIKYPQIQQKEQPLESISQLILSKMTSNK</sequence>
<dbReference type="SUPFAM" id="SSF53756">
    <property type="entry name" value="UDP-Glycosyltransferase/glycogen phosphorylase"/>
    <property type="match status" value="1"/>
</dbReference>
<name>A0A0E1XBQ8_STAAU</name>
<keyword evidence="4" id="KW-0808">Transferase</keyword>
<dbReference type="InterPro" id="IPR051612">
    <property type="entry name" value="Teichoic_Acid_Biosynth"/>
</dbReference>
<keyword evidence="3" id="KW-1003">Cell membrane</keyword>
<evidence type="ECO:0000256" key="5">
    <source>
        <dbReference type="ARBA" id="ARBA00022944"/>
    </source>
</evidence>
<evidence type="ECO:0000256" key="1">
    <source>
        <dbReference type="ARBA" id="ARBA00004202"/>
    </source>
</evidence>
<organism evidence="7">
    <name type="scientific">Staphylococcus aureus subsp. aureus MN8</name>
    <dbReference type="NCBI Taxonomy" id="548470"/>
    <lineage>
        <taxon>Bacteria</taxon>
        <taxon>Bacillati</taxon>
        <taxon>Bacillota</taxon>
        <taxon>Bacilli</taxon>
        <taxon>Bacillales</taxon>
        <taxon>Staphylococcaceae</taxon>
        <taxon>Staphylococcus</taxon>
    </lineage>
</organism>
<dbReference type="GO" id="GO:0047355">
    <property type="term" value="F:CDP-glycerol glycerophosphotransferase activity"/>
    <property type="evidence" value="ECO:0007669"/>
    <property type="project" value="InterPro"/>
</dbReference>
<comment type="subcellular location">
    <subcellularLocation>
        <location evidence="1">Cell membrane</location>
        <topology evidence="1">Peripheral membrane protein</topology>
    </subcellularLocation>
</comment>
<dbReference type="InterPro" id="IPR043149">
    <property type="entry name" value="TagF_N"/>
</dbReference>
<comment type="similarity">
    <text evidence="2">Belongs to the CDP-glycerol glycerophosphotransferase family.</text>
</comment>
<evidence type="ECO:0000256" key="6">
    <source>
        <dbReference type="ARBA" id="ARBA00023136"/>
    </source>
</evidence>
<evidence type="ECO:0000256" key="2">
    <source>
        <dbReference type="ARBA" id="ARBA00010488"/>
    </source>
</evidence>
<dbReference type="Gene3D" id="3.40.50.11820">
    <property type="match status" value="1"/>
</dbReference>
<evidence type="ECO:0000256" key="3">
    <source>
        <dbReference type="ARBA" id="ARBA00022475"/>
    </source>
</evidence>
<evidence type="ECO:0000256" key="4">
    <source>
        <dbReference type="ARBA" id="ARBA00022679"/>
    </source>
</evidence>
<proteinExistence type="inferred from homology"/>
<protein>
    <submittedName>
        <fullName evidence="7">TagF domain protein</fullName>
    </submittedName>
</protein>
<dbReference type="AlphaFoldDB" id="A0A0E1XBQ8"/>
<dbReference type="PANTHER" id="PTHR37316:SF3">
    <property type="entry name" value="TEICHOIC ACID GLYCEROL-PHOSPHATE TRANSFERASE"/>
    <property type="match status" value="1"/>
</dbReference>
<accession>A0A0E1XBQ8</accession>
<dbReference type="PIRSF" id="PIRSF032341">
    <property type="entry name" value="UCP032341_glycerophostrnsf"/>
    <property type="match status" value="1"/>
</dbReference>
<dbReference type="InterPro" id="IPR016993">
    <property type="entry name" value="SA2157_glycerophostrnsf"/>
</dbReference>
<reference evidence="7" key="1">
    <citation type="submission" date="2010-05" db="EMBL/GenBank/DDBJ databases">
        <authorList>
            <person name="Muzny D."/>
            <person name="Qin X."/>
            <person name="Buhay C."/>
            <person name="Dugan-Rocha S."/>
            <person name="Ding Y."/>
            <person name="Chen G."/>
            <person name="Hawes A."/>
            <person name="Holder M."/>
            <person name="Jhangiani S."/>
            <person name="Johnson A."/>
            <person name="Khan Z."/>
            <person name="Li Z."/>
            <person name="Liu W."/>
            <person name="Liu X."/>
            <person name="Perez L."/>
            <person name="Shen H."/>
            <person name="Wang Q."/>
            <person name="Watt J."/>
            <person name="Xi L."/>
            <person name="Xin Y."/>
            <person name="Zhou J."/>
            <person name="Deng J."/>
            <person name="Jiang H."/>
            <person name="Liu Y."/>
            <person name="Qu J."/>
            <person name="Song X.-Z."/>
            <person name="Zhang L."/>
            <person name="Villasana D."/>
            <person name="Johnson A."/>
            <person name="Liu J."/>
            <person name="Liyanage D."/>
            <person name="Lorensuhewa L."/>
            <person name="Robinson T."/>
            <person name="Song A."/>
            <person name="Song B.-B."/>
            <person name="Dinh H."/>
            <person name="Thornton R."/>
            <person name="Coyle M."/>
            <person name="Francisco L."/>
            <person name="Jackson L."/>
            <person name="Javaid M."/>
            <person name="Korchina V."/>
            <person name="Kovar C."/>
            <person name="Mata R."/>
            <person name="Mathew T."/>
            <person name="Ngo R."/>
            <person name="Nguyen L."/>
            <person name="Nguyen N."/>
            <person name="Okwuonu G."/>
            <person name="Ongeri F."/>
            <person name="Pham C."/>
            <person name="Simmons D."/>
            <person name="Wilczek-Boney K."/>
            <person name="Hale W."/>
            <person name="Jakkamsetti A."/>
            <person name="Pham P."/>
            <person name="Ruth R."/>
            <person name="San Lucas F."/>
            <person name="Warren J."/>
            <person name="Zhang J."/>
            <person name="Zhao Z."/>
            <person name="Zhou C."/>
            <person name="Zhu D."/>
            <person name="Lee S."/>
            <person name="Bess C."/>
            <person name="Blankenburg K."/>
            <person name="Forbes L."/>
            <person name="Fu Q."/>
            <person name="Gubbala S."/>
            <person name="Hirani K."/>
            <person name="Jayaseelan J.C."/>
            <person name="Lara F."/>
            <person name="Munidasa M."/>
            <person name="Palculict T."/>
            <person name="Patil S."/>
            <person name="Pu L.-L."/>
            <person name="Saada N."/>
            <person name="Tang L."/>
            <person name="Weissenberger G."/>
            <person name="Zhu Y."/>
            <person name="Hemphill L."/>
            <person name="Shang Y."/>
            <person name="Youmans B."/>
            <person name="Ayvaz T."/>
            <person name="Ross M."/>
            <person name="Santibanez J."/>
            <person name="Aqrawi P."/>
            <person name="Gross S."/>
            <person name="Joshi V."/>
            <person name="Fowler G."/>
            <person name="Nazareth L."/>
            <person name="Reid J."/>
            <person name="Worley K."/>
            <person name="Petrosino J."/>
            <person name="Highlander S."/>
            <person name="Gibbs R."/>
        </authorList>
    </citation>
    <scope>NUCLEOTIDE SEQUENCE [LARGE SCALE GENOMIC DNA]</scope>
    <source>
        <strain evidence="7">MN8</strain>
    </source>
</reference>
<dbReference type="GO" id="GO:0005886">
    <property type="term" value="C:plasma membrane"/>
    <property type="evidence" value="ECO:0007669"/>
    <property type="project" value="UniProtKB-SubCell"/>
</dbReference>
<dbReference type="Pfam" id="PF04464">
    <property type="entry name" value="Glyphos_transf"/>
    <property type="match status" value="2"/>
</dbReference>
<dbReference type="HOGENOM" id="CLU_489071_0_0_9"/>